<evidence type="ECO:0000313" key="4">
    <source>
        <dbReference type="Proteomes" id="UP000249363"/>
    </source>
</evidence>
<keyword evidence="4" id="KW-1185">Reference proteome</keyword>
<dbReference type="STRING" id="1196081.A0A364KVA1"/>
<feature type="region of interest" description="Disordered" evidence="1">
    <location>
        <begin position="69"/>
        <end position="94"/>
    </location>
</feature>
<feature type="compositionally biased region" description="Low complexity" evidence="1">
    <location>
        <begin position="315"/>
        <end position="359"/>
    </location>
</feature>
<gene>
    <name evidence="3" type="ORF">BHQ10_003486</name>
</gene>
<evidence type="ECO:0000256" key="1">
    <source>
        <dbReference type="SAM" id="MobiDB-lite"/>
    </source>
</evidence>
<sequence>MALKQIIGLTYLAALIGISFSSPVAPGFTHDSIYRCLVYCLNIQQIFKHTRKIKFAIYSEIYNKEAKWNGPVRPSSPDTASLSRSSSSLISTKPNGSTSLIIQTVTEPNGPVVTVTLPASASITGLETLTISSSALTVEPISITSSVSSPPSVSTSNVETFTEPNGSSVVLTLPPGSTLSGFQTLTTGGETLTIQPVPTPTTSATITSTMTTAPAELSIEPFTATPVTGNMWLTTTGSDHSTTIVPIILPCPTCEPQIIWNVPEIPDVEFTWPSFPQLPKFHLPCVKIFGITISGSCPDPSGPTPENDAPPESPEPTNSPTSSPSSDSPSSTRLSTTILSSSSSSSTSSSSSGSSSSTSELIGLQRNTKRARGPLSVNCTNCDVEFDIGLWQLKHRKPDIIHGREYRHLDTLLDTLSNTVFNAFFDTFFNTLLDDINPFDNPTLFTPASDNIIYSAHHDCRAYFYRVRKLLCLNVDNHALRDSKGALHNVCRLQ</sequence>
<dbReference type="Proteomes" id="UP000249363">
    <property type="component" value="Unassembled WGS sequence"/>
</dbReference>
<feature type="chain" id="PRO_5016883708" description="C2H2-type domain-containing protein" evidence="2">
    <location>
        <begin position="22"/>
        <end position="494"/>
    </location>
</feature>
<evidence type="ECO:0000256" key="2">
    <source>
        <dbReference type="SAM" id="SignalP"/>
    </source>
</evidence>
<dbReference type="OrthoDB" id="3565390at2759"/>
<organism evidence="3 4">
    <name type="scientific">Talaromyces amestolkiae</name>
    <dbReference type="NCBI Taxonomy" id="1196081"/>
    <lineage>
        <taxon>Eukaryota</taxon>
        <taxon>Fungi</taxon>
        <taxon>Dikarya</taxon>
        <taxon>Ascomycota</taxon>
        <taxon>Pezizomycotina</taxon>
        <taxon>Eurotiomycetes</taxon>
        <taxon>Eurotiomycetidae</taxon>
        <taxon>Eurotiales</taxon>
        <taxon>Trichocomaceae</taxon>
        <taxon>Talaromyces</taxon>
        <taxon>Talaromyces sect. Talaromyces</taxon>
    </lineage>
</organism>
<keyword evidence="2" id="KW-0732">Signal</keyword>
<feature type="signal peptide" evidence="2">
    <location>
        <begin position="1"/>
        <end position="21"/>
    </location>
</feature>
<name>A0A364KVA1_TALAM</name>
<accession>A0A364KVA1</accession>
<dbReference type="EMBL" id="MIKG01000005">
    <property type="protein sequence ID" value="RAO67474.1"/>
    <property type="molecule type" value="Genomic_DNA"/>
</dbReference>
<evidence type="ECO:0008006" key="5">
    <source>
        <dbReference type="Google" id="ProtNLM"/>
    </source>
</evidence>
<dbReference type="AlphaFoldDB" id="A0A364KVA1"/>
<feature type="region of interest" description="Disordered" evidence="1">
    <location>
        <begin position="297"/>
        <end position="367"/>
    </location>
</feature>
<reference evidence="3 4" key="1">
    <citation type="journal article" date="2017" name="Biotechnol. Biofuels">
        <title>Differential beta-glucosidase expression as a function of carbon source availability in Talaromyces amestolkiae: a genomic and proteomic approach.</title>
        <authorList>
            <person name="de Eugenio L.I."/>
            <person name="Mendez-Liter J.A."/>
            <person name="Nieto-Dominguez M."/>
            <person name="Alonso L."/>
            <person name="Gil-Munoz J."/>
            <person name="Barriuso J."/>
            <person name="Prieto A."/>
            <person name="Martinez M.J."/>
        </authorList>
    </citation>
    <scope>NUCLEOTIDE SEQUENCE [LARGE SCALE GENOMIC DNA]</scope>
    <source>
        <strain evidence="3 4">CIB</strain>
    </source>
</reference>
<comment type="caution">
    <text evidence="3">The sequence shown here is derived from an EMBL/GenBank/DDBJ whole genome shotgun (WGS) entry which is preliminary data.</text>
</comment>
<dbReference type="GeneID" id="63792702"/>
<proteinExistence type="predicted"/>
<feature type="compositionally biased region" description="Low complexity" evidence="1">
    <location>
        <begin position="75"/>
        <end position="91"/>
    </location>
</feature>
<evidence type="ECO:0000313" key="3">
    <source>
        <dbReference type="EMBL" id="RAO67474.1"/>
    </source>
</evidence>
<dbReference type="RefSeq" id="XP_040731990.1">
    <property type="nucleotide sequence ID" value="XM_040875747.1"/>
</dbReference>
<protein>
    <recommendedName>
        <fullName evidence="5">C2H2-type domain-containing protein</fullName>
    </recommendedName>
</protein>